<accession>A0AAW2UJK5</accession>
<dbReference type="CDD" id="cd01650">
    <property type="entry name" value="RT_nLTR_like"/>
    <property type="match status" value="1"/>
</dbReference>
<dbReference type="AlphaFoldDB" id="A0AAW2UJK5"/>
<gene>
    <name evidence="1" type="ORF">Slati_3552600</name>
</gene>
<dbReference type="SUPFAM" id="SSF56672">
    <property type="entry name" value="DNA/RNA polymerases"/>
    <property type="match status" value="1"/>
</dbReference>
<evidence type="ECO:0000313" key="1">
    <source>
        <dbReference type="EMBL" id="KAL0417207.1"/>
    </source>
</evidence>
<dbReference type="InterPro" id="IPR052343">
    <property type="entry name" value="Retrotransposon-Effector_Assoc"/>
</dbReference>
<reference evidence="1" key="2">
    <citation type="journal article" date="2024" name="Plant">
        <title>Genomic evolution and insights into agronomic trait innovations of Sesamum species.</title>
        <authorList>
            <person name="Miao H."/>
            <person name="Wang L."/>
            <person name="Qu L."/>
            <person name="Liu H."/>
            <person name="Sun Y."/>
            <person name="Le M."/>
            <person name="Wang Q."/>
            <person name="Wei S."/>
            <person name="Zheng Y."/>
            <person name="Lin W."/>
            <person name="Duan Y."/>
            <person name="Cao H."/>
            <person name="Xiong S."/>
            <person name="Wang X."/>
            <person name="Wei L."/>
            <person name="Li C."/>
            <person name="Ma Q."/>
            <person name="Ju M."/>
            <person name="Zhao R."/>
            <person name="Li G."/>
            <person name="Mu C."/>
            <person name="Tian Q."/>
            <person name="Mei H."/>
            <person name="Zhang T."/>
            <person name="Gao T."/>
            <person name="Zhang H."/>
        </authorList>
    </citation>
    <scope>NUCLEOTIDE SEQUENCE</scope>
    <source>
        <strain evidence="1">KEN1</strain>
    </source>
</reference>
<dbReference type="EMBL" id="JACGWN010000012">
    <property type="protein sequence ID" value="KAL0417207.1"/>
    <property type="molecule type" value="Genomic_DNA"/>
</dbReference>
<name>A0AAW2UJK5_9LAMI</name>
<dbReference type="InterPro" id="IPR043502">
    <property type="entry name" value="DNA/RNA_pol_sf"/>
</dbReference>
<dbReference type="PANTHER" id="PTHR46890">
    <property type="entry name" value="NON-LTR RETROLELEMENT REVERSE TRANSCRIPTASE-LIKE PROTEIN-RELATED"/>
    <property type="match status" value="1"/>
</dbReference>
<sequence length="546" mass="61177">MLKYACNPSRLITLMLLCYPRIRRIDGASSDFMGILRWVGEVRVRSFYGNYHEGQFDHGCALEILTRFWTNGRNKGVSCAPIVKFRIFGIALVTAGCRIWGTVCQIRVARGVGFSLKRLGCPPRVVLRPFRKLGALMGLLTILGCWIRSGLVGFSFCSGNEIGSGILDVNQRNCMILSVIYRKKQRAKALWLTEGDHNTSFFHAKANAHRVAKEVKRLNNEERVEVRDRKGIQEIVLNYFRSIFGSIHPTVDAMEEVLGSVERRVTDAMNEALILPFSSEDVVYALKQMHPLESPGPDDMSPIFFQKYWSIVGPGVCSFILDFLNKGAFHPLVNFTHIVFILKFPNPTDMTQFRPISLCNVVYKLASRCITNRIKPFLDSLISPSQSAFVPGLLITDNVLVAYELNHFLKNKNRGKVGYVSRSWTSVRLTTVWNGASLREFWSREESSIQGVAVSRAAPPISHLLFADDTLIFCKTSTRAMVHLKHILDVFEQASGLKINLHKSAMTVSSNVAAELAGILGVTVVAKHDKYLELSTRDGSLEEGVV</sequence>
<organism evidence="1">
    <name type="scientific">Sesamum latifolium</name>
    <dbReference type="NCBI Taxonomy" id="2727402"/>
    <lineage>
        <taxon>Eukaryota</taxon>
        <taxon>Viridiplantae</taxon>
        <taxon>Streptophyta</taxon>
        <taxon>Embryophyta</taxon>
        <taxon>Tracheophyta</taxon>
        <taxon>Spermatophyta</taxon>
        <taxon>Magnoliopsida</taxon>
        <taxon>eudicotyledons</taxon>
        <taxon>Gunneridae</taxon>
        <taxon>Pentapetalae</taxon>
        <taxon>asterids</taxon>
        <taxon>lamiids</taxon>
        <taxon>Lamiales</taxon>
        <taxon>Pedaliaceae</taxon>
        <taxon>Sesamum</taxon>
    </lineage>
</organism>
<evidence type="ECO:0008006" key="2">
    <source>
        <dbReference type="Google" id="ProtNLM"/>
    </source>
</evidence>
<comment type="caution">
    <text evidence="1">The sequence shown here is derived from an EMBL/GenBank/DDBJ whole genome shotgun (WGS) entry which is preliminary data.</text>
</comment>
<dbReference type="PANTHER" id="PTHR46890:SF48">
    <property type="entry name" value="RNA-DIRECTED DNA POLYMERASE"/>
    <property type="match status" value="1"/>
</dbReference>
<proteinExistence type="predicted"/>
<reference evidence="1" key="1">
    <citation type="submission" date="2020-06" db="EMBL/GenBank/DDBJ databases">
        <authorList>
            <person name="Li T."/>
            <person name="Hu X."/>
            <person name="Zhang T."/>
            <person name="Song X."/>
            <person name="Zhang H."/>
            <person name="Dai N."/>
            <person name="Sheng W."/>
            <person name="Hou X."/>
            <person name="Wei L."/>
        </authorList>
    </citation>
    <scope>NUCLEOTIDE SEQUENCE</scope>
    <source>
        <strain evidence="1">KEN1</strain>
        <tissue evidence="1">Leaf</tissue>
    </source>
</reference>
<protein>
    <recommendedName>
        <fullName evidence="2">Reverse transcriptase domain-containing protein</fullName>
    </recommendedName>
</protein>